<dbReference type="EMBL" id="ACJD01000006">
    <property type="protein sequence ID" value="EEH13193.1"/>
    <property type="molecule type" value="Genomic_DNA"/>
</dbReference>
<accession>C0G8C9</accession>
<dbReference type="Proteomes" id="UP000003678">
    <property type="component" value="Unassembled WGS sequence"/>
</dbReference>
<sequence>MGCGGIAQREASVIGVKRLACPIRPNGESISVSMVPGLIALA</sequence>
<reference evidence="1 2" key="1">
    <citation type="submission" date="2009-03" db="EMBL/GenBank/DDBJ databases">
        <authorList>
            <person name="Setubal J.C."/>
            <person name="Boyle S."/>
            <person name="Crasta O.R."/>
            <person name="Gillespie J.J."/>
            <person name="Kenyon R.W."/>
            <person name="Lu J."/>
            <person name="Mane S."/>
            <person name="Nagrani S."/>
            <person name="Shallom J.M."/>
            <person name="Shallom S."/>
            <person name="Shukla M."/>
            <person name="Snyder E.E."/>
            <person name="Sobral B.W."/>
            <person name="Wattam A.R."/>
            <person name="Will R."/>
            <person name="Williams K."/>
            <person name="Yoo H."/>
            <person name="Bruce D.H."/>
            <person name="Detter C."/>
            <person name="Munk C."/>
            <person name="Brettin T.S."/>
            <person name="Ficht T."/>
        </authorList>
    </citation>
    <scope>NUCLEOTIDE SEQUENCE [LARGE SCALE GENOMIC DNA]</scope>
    <source>
        <strain evidence="1 2">Cudo</strain>
    </source>
</reference>
<dbReference type="AlphaFoldDB" id="C0G8C9"/>
<name>C0G8C9_9HYPH</name>
<evidence type="ECO:0000313" key="1">
    <source>
        <dbReference type="EMBL" id="EEH13193.1"/>
    </source>
</evidence>
<comment type="caution">
    <text evidence="1">The sequence shown here is derived from an EMBL/GenBank/DDBJ whole genome shotgun (WGS) entry which is preliminary data.</text>
</comment>
<gene>
    <name evidence="1" type="ORF">BCETI_6000098</name>
</gene>
<proteinExistence type="predicted"/>
<organism evidence="1 2">
    <name type="scientific">Brucella ceti str. Cudo</name>
    <dbReference type="NCBI Taxonomy" id="595497"/>
    <lineage>
        <taxon>Bacteria</taxon>
        <taxon>Pseudomonadati</taxon>
        <taxon>Pseudomonadota</taxon>
        <taxon>Alphaproteobacteria</taxon>
        <taxon>Hyphomicrobiales</taxon>
        <taxon>Brucellaceae</taxon>
        <taxon>Brucella/Ochrobactrum group</taxon>
        <taxon>Brucella</taxon>
    </lineage>
</organism>
<protein>
    <submittedName>
        <fullName evidence="1">Uncharacterized protein</fullName>
    </submittedName>
</protein>
<evidence type="ECO:0000313" key="2">
    <source>
        <dbReference type="Proteomes" id="UP000003678"/>
    </source>
</evidence>